<dbReference type="PATRIC" id="fig|1048808.3.peg.1098"/>
<dbReference type="SUPFAM" id="SSF55326">
    <property type="entry name" value="PurM N-terminal domain-like"/>
    <property type="match status" value="1"/>
</dbReference>
<keyword evidence="2" id="KW-0460">Magnesium</keyword>
<comment type="caution">
    <text evidence="2">Lacks conserved residue(s) required for the propagation of feature annotation.</text>
</comment>
<feature type="binding site" evidence="2">
    <location>
        <position position="254"/>
    </location>
    <ligand>
        <name>ATP</name>
        <dbReference type="ChEBI" id="CHEBI:30616"/>
    </ligand>
</feature>
<keyword evidence="6" id="KW-1185">Reference proteome</keyword>
<dbReference type="InterPro" id="IPR010918">
    <property type="entry name" value="PurM-like_C_dom"/>
</dbReference>
<comment type="catalytic activity">
    <reaction evidence="2">
        <text>thiamine phosphate + ATP = thiamine diphosphate + ADP</text>
        <dbReference type="Rhea" id="RHEA:15913"/>
        <dbReference type="ChEBI" id="CHEBI:30616"/>
        <dbReference type="ChEBI" id="CHEBI:37575"/>
        <dbReference type="ChEBI" id="CHEBI:58937"/>
        <dbReference type="ChEBI" id="CHEBI:456216"/>
        <dbReference type="EC" id="2.7.4.16"/>
    </reaction>
</comment>
<comment type="similarity">
    <text evidence="2">Belongs to the thiamine-monophosphate kinase family.</text>
</comment>
<dbReference type="InterPro" id="IPR036676">
    <property type="entry name" value="PurM-like_C_sf"/>
</dbReference>
<sequence>MLRRYAAELSCSSGRWPDDASGPLSGQRSAGSGWPHSPYILMALSEFDLIRRYFSDLTPLRDDVALGIGDDCALLDVPEGMELAVSIDTLVAGVHFLADVEPETLGHKALAVNLSDLAAMGAEPAWVTLALALPEVNEVWLEAFSRGFAALASRAGVSLVGGDTTRGPLTLTLQVHGFVPRGSALRRDGAQPGDRICVSGRLGDAALGLRLLQGEANLSEPERSQLIDRLQRPQPRLALGQALRGLASAAIDISDGLLADLGHILQASGVGARLQLARLPLSDAVRRTADWDLPLAGGDDYELCFTLPPAELSRLWPLSEQLGLAVSEIGEITAAPGLVCEQADATIWRPSAKGYDHFASHE</sequence>
<comment type="pathway">
    <text evidence="2">Cofactor biosynthesis; thiamine diphosphate biosynthesis; thiamine diphosphate from thiamine phosphate: step 1/1.</text>
</comment>
<dbReference type="Pfam" id="PF02769">
    <property type="entry name" value="AIRS_C"/>
    <property type="match status" value="1"/>
</dbReference>
<feature type="binding site" evidence="2">
    <location>
        <position position="163"/>
    </location>
    <ligand>
        <name>Mg(2+)</name>
        <dbReference type="ChEBI" id="CHEBI:18420"/>
        <label>1</label>
    </ligand>
</feature>
<evidence type="ECO:0000259" key="4">
    <source>
        <dbReference type="Pfam" id="PF02769"/>
    </source>
</evidence>
<dbReference type="PANTHER" id="PTHR30270">
    <property type="entry name" value="THIAMINE-MONOPHOSPHATE KINASE"/>
    <property type="match status" value="1"/>
</dbReference>
<dbReference type="EC" id="2.7.4.16" evidence="2"/>
<gene>
    <name evidence="2 5" type="primary">thiL</name>
    <name evidence="5" type="ORF">Rifp1Sym_aw00100</name>
</gene>
<evidence type="ECO:0000256" key="2">
    <source>
        <dbReference type="HAMAP-Rule" id="MF_02128"/>
    </source>
</evidence>
<feature type="binding site" evidence="2">
    <location>
        <position position="71"/>
    </location>
    <ligand>
        <name>Mg(2+)</name>
        <dbReference type="ChEBI" id="CHEBI:18420"/>
        <label>4</label>
    </ligand>
</feature>
<feature type="binding site" evidence="2">
    <location>
        <begin position="162"/>
        <end position="163"/>
    </location>
    <ligand>
        <name>ATP</name>
        <dbReference type="ChEBI" id="CHEBI:30616"/>
    </ligand>
</feature>
<feature type="binding site" evidence="2">
    <location>
        <position position="187"/>
    </location>
    <ligand>
        <name>ATP</name>
        <dbReference type="ChEBI" id="CHEBI:30616"/>
    </ligand>
</feature>
<dbReference type="GO" id="GO:0000287">
    <property type="term" value="F:magnesium ion binding"/>
    <property type="evidence" value="ECO:0007669"/>
    <property type="project" value="UniProtKB-UniRule"/>
</dbReference>
<dbReference type="InterPro" id="IPR016188">
    <property type="entry name" value="PurM-like_N"/>
</dbReference>
<keyword evidence="2" id="KW-0067">ATP-binding</keyword>
<keyword evidence="2 5" id="KW-0418">Kinase</keyword>
<dbReference type="EMBL" id="AFOC01000024">
    <property type="protein sequence ID" value="EGV51862.1"/>
    <property type="molecule type" value="Genomic_DNA"/>
</dbReference>
<dbReference type="PANTHER" id="PTHR30270:SF0">
    <property type="entry name" value="THIAMINE-MONOPHOSPHATE KINASE"/>
    <property type="match status" value="1"/>
</dbReference>
<feature type="binding site" evidence="2">
    <location>
        <position position="116"/>
    </location>
    <ligand>
        <name>Mg(2+)</name>
        <dbReference type="ChEBI" id="CHEBI:18420"/>
        <label>2</label>
    </ligand>
</feature>
<keyword evidence="1 2" id="KW-0784">Thiamine biosynthesis</keyword>
<feature type="binding site" evidence="2">
    <location>
        <position position="255"/>
    </location>
    <ligand>
        <name>Mg(2+)</name>
        <dbReference type="ChEBI" id="CHEBI:18420"/>
        <label>5</label>
    </ligand>
</feature>
<evidence type="ECO:0000259" key="3">
    <source>
        <dbReference type="Pfam" id="PF00586"/>
    </source>
</evidence>
<dbReference type="GO" id="GO:0009229">
    <property type="term" value="P:thiamine diphosphate biosynthetic process"/>
    <property type="evidence" value="ECO:0007669"/>
    <property type="project" value="UniProtKB-UniRule"/>
</dbReference>
<evidence type="ECO:0000256" key="1">
    <source>
        <dbReference type="ARBA" id="ARBA00022977"/>
    </source>
</evidence>
<feature type="binding site" evidence="2">
    <location>
        <position position="116"/>
    </location>
    <ligand>
        <name>Mg(2+)</name>
        <dbReference type="ChEBI" id="CHEBI:18420"/>
        <label>4</label>
    </ligand>
</feature>
<dbReference type="GO" id="GO:0009228">
    <property type="term" value="P:thiamine biosynthetic process"/>
    <property type="evidence" value="ECO:0007669"/>
    <property type="project" value="UniProtKB-KW"/>
</dbReference>
<dbReference type="CDD" id="cd02194">
    <property type="entry name" value="ThiL"/>
    <property type="match status" value="1"/>
</dbReference>
<keyword evidence="2" id="KW-0547">Nucleotide-binding</keyword>
<dbReference type="GO" id="GO:0005524">
    <property type="term" value="F:ATP binding"/>
    <property type="evidence" value="ECO:0007669"/>
    <property type="project" value="UniProtKB-UniRule"/>
</dbReference>
<feature type="binding site" evidence="2">
    <location>
        <position position="299"/>
    </location>
    <ligand>
        <name>substrate</name>
    </ligand>
</feature>
<dbReference type="UniPathway" id="UPA00060">
    <property type="reaction ID" value="UER00142"/>
</dbReference>
<dbReference type="GO" id="GO:0009030">
    <property type="term" value="F:thiamine-phosphate kinase activity"/>
    <property type="evidence" value="ECO:0007669"/>
    <property type="project" value="UniProtKB-UniRule"/>
</dbReference>
<name>G2DBX3_9GAMM</name>
<dbReference type="InterPro" id="IPR006283">
    <property type="entry name" value="ThiL-like"/>
</dbReference>
<feature type="binding site" evidence="2">
    <location>
        <position position="71"/>
    </location>
    <ligand>
        <name>Mg(2+)</name>
        <dbReference type="ChEBI" id="CHEBI:18420"/>
        <label>3</label>
    </ligand>
</feature>
<feature type="binding site" evidence="2">
    <location>
        <position position="88"/>
    </location>
    <ligand>
        <name>Mg(2+)</name>
        <dbReference type="ChEBI" id="CHEBI:18420"/>
        <label>2</label>
    </ligand>
</feature>
<keyword evidence="2" id="KW-0479">Metal-binding</keyword>
<feature type="binding site" evidence="2">
    <location>
        <position position="355"/>
    </location>
    <ligand>
        <name>substrate</name>
    </ligand>
</feature>
<dbReference type="Gene3D" id="3.90.650.10">
    <property type="entry name" value="PurM-like C-terminal domain"/>
    <property type="match status" value="1"/>
</dbReference>
<feature type="domain" description="PurM-like N-terminal" evidence="3">
    <location>
        <begin position="69"/>
        <end position="179"/>
    </location>
</feature>
<organism evidence="5 6">
    <name type="scientific">endosymbiont of Riftia pachyptila</name>
    <name type="common">vent Ph05</name>
    <dbReference type="NCBI Taxonomy" id="1048808"/>
    <lineage>
        <taxon>Bacteria</taxon>
        <taxon>Pseudomonadati</taxon>
        <taxon>Pseudomonadota</taxon>
        <taxon>Gammaproteobacteria</taxon>
        <taxon>sulfur-oxidizing symbionts</taxon>
    </lineage>
</organism>
<dbReference type="AlphaFoldDB" id="G2DBX3"/>
<dbReference type="SUPFAM" id="SSF56042">
    <property type="entry name" value="PurM C-terminal domain-like"/>
    <property type="match status" value="1"/>
</dbReference>
<evidence type="ECO:0000313" key="6">
    <source>
        <dbReference type="Proteomes" id="UP000004491"/>
    </source>
</evidence>
<feature type="binding site" evidence="2">
    <location>
        <position position="88"/>
    </location>
    <ligand>
        <name>Mg(2+)</name>
        <dbReference type="ChEBI" id="CHEBI:18420"/>
        <label>1</label>
    </ligand>
</feature>
<dbReference type="NCBIfam" id="TIGR01379">
    <property type="entry name" value="thiL"/>
    <property type="match status" value="1"/>
</dbReference>
<protein>
    <recommendedName>
        <fullName evidence="2">Thiamine-monophosphate kinase</fullName>
        <shortName evidence="2">TMP kinase</shortName>
        <shortName evidence="2">Thiamine-phosphate kinase</shortName>
        <ecNumber evidence="2">2.7.4.16</ecNumber>
    </recommendedName>
</protein>
<feature type="binding site" evidence="2">
    <location>
        <position position="95"/>
    </location>
    <ligand>
        <name>substrate</name>
    </ligand>
</feature>
<feature type="binding site" evidence="2">
    <location>
        <position position="116"/>
    </location>
    <ligand>
        <name>Mg(2+)</name>
        <dbReference type="ChEBI" id="CHEBI:18420"/>
        <label>3</label>
    </ligand>
</feature>
<comment type="miscellaneous">
    <text evidence="2">Reaction mechanism of ThiL seems to utilize a direct, inline transfer of the gamma-phosphate of ATP to TMP rather than a phosphorylated enzyme intermediate.</text>
</comment>
<proteinExistence type="inferred from homology"/>
<dbReference type="Proteomes" id="UP000004491">
    <property type="component" value="Unassembled WGS sequence"/>
</dbReference>
<dbReference type="PIRSF" id="PIRSF005303">
    <property type="entry name" value="Thiam_monoph_kin"/>
    <property type="match status" value="1"/>
</dbReference>
<keyword evidence="2 5" id="KW-0808">Transferase</keyword>
<dbReference type="InterPro" id="IPR036921">
    <property type="entry name" value="PurM-like_N_sf"/>
</dbReference>
<feature type="binding site" evidence="2">
    <location>
        <position position="252"/>
    </location>
    <ligand>
        <name>Mg(2+)</name>
        <dbReference type="ChEBI" id="CHEBI:18420"/>
        <label>3</label>
    </ligand>
</feature>
<dbReference type="Pfam" id="PF00586">
    <property type="entry name" value="AIRS"/>
    <property type="match status" value="1"/>
</dbReference>
<comment type="function">
    <text evidence="2">Catalyzes the ATP-dependent phosphorylation of thiamine-monophosphate (TMP) to form thiamine-pyrophosphate (TPP), the active form of vitamin B1.</text>
</comment>
<evidence type="ECO:0000313" key="5">
    <source>
        <dbReference type="EMBL" id="EGV51862.1"/>
    </source>
</evidence>
<comment type="caution">
    <text evidence="5">The sequence shown here is derived from an EMBL/GenBank/DDBJ whole genome shotgun (WGS) entry which is preliminary data.</text>
</comment>
<reference evidence="5" key="1">
    <citation type="journal article" date="2011" name="ISME J.">
        <title>The endosymbionts of the deep-sea tubeworms Riftia pachyptila and Tevnia jerichonana share an identical physiology as revealed by proteogenomic analyses.</title>
        <authorList>
            <person name="Gardebrecht A."/>
            <person name="Markert S."/>
            <person name="Felbeck H."/>
            <person name="Thuermer A."/>
            <person name="Albrecht D."/>
            <person name="Wollherr A."/>
            <person name="Kabisch J."/>
            <person name="Lehmann R."/>
            <person name="Daniel R."/>
            <person name="Liesegang H."/>
            <person name="Hecker M."/>
            <person name="Sievert S.M."/>
            <person name="Schweder T."/>
        </authorList>
    </citation>
    <scope>NUCLEOTIDE SEQUENCE [LARGE SCALE GENOMIC DNA]</scope>
</reference>
<feature type="binding site" evidence="2">
    <location>
        <position position="86"/>
    </location>
    <ligand>
        <name>Mg(2+)</name>
        <dbReference type="ChEBI" id="CHEBI:18420"/>
        <label>4</label>
    </ligand>
</feature>
<dbReference type="HAMAP" id="MF_02128">
    <property type="entry name" value="TMP_kinase"/>
    <property type="match status" value="1"/>
</dbReference>
<accession>G2DBX3</accession>
<dbReference type="Gene3D" id="3.30.1330.10">
    <property type="entry name" value="PurM-like, N-terminal domain"/>
    <property type="match status" value="1"/>
</dbReference>
<feature type="domain" description="PurM-like C-terminal" evidence="4">
    <location>
        <begin position="191"/>
        <end position="338"/>
    </location>
</feature>